<dbReference type="AlphaFoldDB" id="A0A0C1QSN7"/>
<reference evidence="2 3" key="1">
    <citation type="submission" date="2015-01" db="EMBL/GenBank/DDBJ databases">
        <title>Genome sequence of the anaerobic bacterium Geobacter soli GSS01, a dissimilatory Fe(III) reducer from soil.</title>
        <authorList>
            <person name="Yang G."/>
            <person name="Zhou S."/>
        </authorList>
    </citation>
    <scope>NUCLEOTIDE SEQUENCE [LARGE SCALE GENOMIC DNA]</scope>
    <source>
        <strain evidence="2 3">GSS01</strain>
    </source>
</reference>
<organism evidence="2 3">
    <name type="scientific">Geobacter soli</name>
    <dbReference type="NCBI Taxonomy" id="1510391"/>
    <lineage>
        <taxon>Bacteria</taxon>
        <taxon>Pseudomonadati</taxon>
        <taxon>Thermodesulfobacteriota</taxon>
        <taxon>Desulfuromonadia</taxon>
        <taxon>Geobacterales</taxon>
        <taxon>Geobacteraceae</taxon>
        <taxon>Geobacter</taxon>
    </lineage>
</organism>
<evidence type="ECO:0000313" key="3">
    <source>
        <dbReference type="Proteomes" id="UP000031433"/>
    </source>
</evidence>
<sequence>MRLDRYILFARQALAATAGSAILLAAPVQAVVPAAPQDYLAVEAPEASPAERTLAPLFSPSFQYRDITVTTEGDRRLVTITSDRGITSRNVRKLNESLISRGISIYGAAYYGDFAWDRTVLDAAITITRKVEGEPDTIEISDGTIRDIKTSKPLVPLTVAVYELHIPVSSDFATSWKRQRIIPAVDIPAPEPRTGRFPDSRVFQIRENEPLRRNVVYAVKGDLREVEQFFDRRLKEIHRTVIVAGDVEGVPTPAEVFGIKTSAQIIVLSGYSYVNKRLVSTEVTLRRAGDPNLSDYIEIEVAETYPDEGYSQTAGSWR</sequence>
<name>A0A0C1QSN7_9BACT</name>
<dbReference type="EMBL" id="JXBL01000001">
    <property type="protein sequence ID" value="KIE41281.1"/>
    <property type="molecule type" value="Genomic_DNA"/>
</dbReference>
<feature type="signal peptide" evidence="1">
    <location>
        <begin position="1"/>
        <end position="30"/>
    </location>
</feature>
<protein>
    <submittedName>
        <fullName evidence="2">Uncharacterized protein</fullName>
    </submittedName>
</protein>
<dbReference type="Proteomes" id="UP000031433">
    <property type="component" value="Unassembled WGS sequence"/>
</dbReference>
<keyword evidence="3" id="KW-1185">Reference proteome</keyword>
<dbReference type="RefSeq" id="WP_039642894.1">
    <property type="nucleotide sequence ID" value="NZ_JXBL01000001.1"/>
</dbReference>
<keyword evidence="1" id="KW-0732">Signal</keyword>
<evidence type="ECO:0000256" key="1">
    <source>
        <dbReference type="SAM" id="SignalP"/>
    </source>
</evidence>
<accession>A0A0C1QSN7</accession>
<gene>
    <name evidence="2" type="ORF">SE37_00825</name>
</gene>
<proteinExistence type="predicted"/>
<feature type="chain" id="PRO_5002137423" evidence="1">
    <location>
        <begin position="31"/>
        <end position="318"/>
    </location>
</feature>
<comment type="caution">
    <text evidence="2">The sequence shown here is derived from an EMBL/GenBank/DDBJ whole genome shotgun (WGS) entry which is preliminary data.</text>
</comment>
<evidence type="ECO:0000313" key="2">
    <source>
        <dbReference type="EMBL" id="KIE41281.1"/>
    </source>
</evidence>